<dbReference type="SUPFAM" id="SSF47413">
    <property type="entry name" value="lambda repressor-like DNA-binding domains"/>
    <property type="match status" value="1"/>
</dbReference>
<dbReference type="Gene3D" id="1.10.260.40">
    <property type="entry name" value="lambda repressor-like DNA-binding domains"/>
    <property type="match status" value="1"/>
</dbReference>
<keyword evidence="4" id="KW-0804">Transcription</keyword>
<dbReference type="PRINTS" id="PR00036">
    <property type="entry name" value="HTHLACI"/>
</dbReference>
<name>A0ABU0CQ62_9BACI</name>
<dbReference type="SUPFAM" id="SSF53822">
    <property type="entry name" value="Periplasmic binding protein-like I"/>
    <property type="match status" value="1"/>
</dbReference>
<proteinExistence type="predicted"/>
<dbReference type="PROSITE" id="PS50932">
    <property type="entry name" value="HTH_LACI_2"/>
    <property type="match status" value="1"/>
</dbReference>
<evidence type="ECO:0000259" key="6">
    <source>
        <dbReference type="PROSITE" id="PS50943"/>
    </source>
</evidence>
<sequence length="329" mass="37546">MPSIKDVAKKAGVSVTTVSRVLNNRGYISKETRRKVEQAMAEIDYHPNQIARALQKSQSYLLGVIVPDSNHPFFAELIKYIEIYAHEQNYKILICNSSDDPDKEAKYIAMLRENRVDGIIMCSHTLDIEEYKKVKLPIVSFDRIISEEIPYVGSDNFLGGELATEHLISRGCQRLLHISGPLELDMLPNRRADAFKLKCMQHNIPFKIVECEFNRLTFDYYRDLITHEVSKYLNDFDGIFCSNDLVAYALYVYAAQQGIKVPEQLKIVGYDFHSFTRMLQLPKLTTIKQPIDKIGKVLCSTLIKMVGGHEEDMISNTIVSVELIKGDTT</sequence>
<dbReference type="PANTHER" id="PTHR30146">
    <property type="entry name" value="LACI-RELATED TRANSCRIPTIONAL REPRESSOR"/>
    <property type="match status" value="1"/>
</dbReference>
<dbReference type="InterPro" id="IPR000843">
    <property type="entry name" value="HTH_LacI"/>
</dbReference>
<protein>
    <submittedName>
        <fullName evidence="7">LacI family sucrose operon transcriptional repressor</fullName>
    </submittedName>
</protein>
<evidence type="ECO:0000259" key="5">
    <source>
        <dbReference type="PROSITE" id="PS50932"/>
    </source>
</evidence>
<dbReference type="InterPro" id="IPR001761">
    <property type="entry name" value="Peripla_BP/Lac1_sug-bd_dom"/>
</dbReference>
<dbReference type="InterPro" id="IPR001387">
    <property type="entry name" value="Cro/C1-type_HTH"/>
</dbReference>
<dbReference type="EMBL" id="JAUSUQ010000004">
    <property type="protein sequence ID" value="MDQ0338541.1"/>
    <property type="molecule type" value="Genomic_DNA"/>
</dbReference>
<dbReference type="CDD" id="cd01392">
    <property type="entry name" value="HTH_LacI"/>
    <property type="match status" value="1"/>
</dbReference>
<dbReference type="InterPro" id="IPR010982">
    <property type="entry name" value="Lambda_DNA-bd_dom_sf"/>
</dbReference>
<evidence type="ECO:0000313" key="8">
    <source>
        <dbReference type="Proteomes" id="UP001232445"/>
    </source>
</evidence>
<keyword evidence="2" id="KW-0805">Transcription regulation</keyword>
<evidence type="ECO:0000256" key="2">
    <source>
        <dbReference type="ARBA" id="ARBA00023015"/>
    </source>
</evidence>
<feature type="domain" description="HTH lacI-type" evidence="5">
    <location>
        <begin position="2"/>
        <end position="56"/>
    </location>
</feature>
<keyword evidence="3" id="KW-0238">DNA-binding</keyword>
<dbReference type="Pfam" id="PF00532">
    <property type="entry name" value="Peripla_BP_1"/>
    <property type="match status" value="1"/>
</dbReference>
<organism evidence="7 8">
    <name type="scientific">Caldalkalibacillus uzonensis</name>
    <dbReference type="NCBI Taxonomy" id="353224"/>
    <lineage>
        <taxon>Bacteria</taxon>
        <taxon>Bacillati</taxon>
        <taxon>Bacillota</taxon>
        <taxon>Bacilli</taxon>
        <taxon>Bacillales</taxon>
        <taxon>Bacillaceae</taxon>
        <taxon>Caldalkalibacillus</taxon>
    </lineage>
</organism>
<dbReference type="SMART" id="SM00354">
    <property type="entry name" value="HTH_LACI"/>
    <property type="match status" value="1"/>
</dbReference>
<keyword evidence="8" id="KW-1185">Reference proteome</keyword>
<evidence type="ECO:0000256" key="3">
    <source>
        <dbReference type="ARBA" id="ARBA00023125"/>
    </source>
</evidence>
<dbReference type="InterPro" id="IPR028082">
    <property type="entry name" value="Peripla_BP_I"/>
</dbReference>
<reference evidence="7 8" key="1">
    <citation type="submission" date="2023-07" db="EMBL/GenBank/DDBJ databases">
        <title>Genomic Encyclopedia of Type Strains, Phase IV (KMG-IV): sequencing the most valuable type-strain genomes for metagenomic binning, comparative biology and taxonomic classification.</title>
        <authorList>
            <person name="Goeker M."/>
        </authorList>
    </citation>
    <scope>NUCLEOTIDE SEQUENCE [LARGE SCALE GENOMIC DNA]</scope>
    <source>
        <strain evidence="7 8">DSM 17740</strain>
    </source>
</reference>
<evidence type="ECO:0000256" key="1">
    <source>
        <dbReference type="ARBA" id="ARBA00022491"/>
    </source>
</evidence>
<accession>A0ABU0CQ62</accession>
<evidence type="ECO:0000256" key="4">
    <source>
        <dbReference type="ARBA" id="ARBA00023163"/>
    </source>
</evidence>
<dbReference type="CDD" id="cd06291">
    <property type="entry name" value="PBP1_Qymf-like"/>
    <property type="match status" value="1"/>
</dbReference>
<dbReference type="RefSeq" id="WP_307337073.1">
    <property type="nucleotide sequence ID" value="NZ_JAUSUQ010000004.1"/>
</dbReference>
<dbReference type="PROSITE" id="PS50943">
    <property type="entry name" value="HTH_CROC1"/>
    <property type="match status" value="1"/>
</dbReference>
<dbReference type="Gene3D" id="3.40.50.2300">
    <property type="match status" value="2"/>
</dbReference>
<dbReference type="PROSITE" id="PS00356">
    <property type="entry name" value="HTH_LACI_1"/>
    <property type="match status" value="1"/>
</dbReference>
<comment type="caution">
    <text evidence="7">The sequence shown here is derived from an EMBL/GenBank/DDBJ whole genome shotgun (WGS) entry which is preliminary data.</text>
</comment>
<gene>
    <name evidence="7" type="ORF">J2S00_001327</name>
</gene>
<evidence type="ECO:0000313" key="7">
    <source>
        <dbReference type="EMBL" id="MDQ0338541.1"/>
    </source>
</evidence>
<keyword evidence="1" id="KW-0678">Repressor</keyword>
<feature type="domain" description="HTH cro/C1-type" evidence="6">
    <location>
        <begin position="3"/>
        <end position="46"/>
    </location>
</feature>
<dbReference type="Proteomes" id="UP001232445">
    <property type="component" value="Unassembled WGS sequence"/>
</dbReference>
<dbReference type="Pfam" id="PF00356">
    <property type="entry name" value="LacI"/>
    <property type="match status" value="1"/>
</dbReference>
<dbReference type="PANTHER" id="PTHR30146:SF95">
    <property type="entry name" value="RIBOSE OPERON REPRESSOR"/>
    <property type="match status" value="1"/>
</dbReference>